<comment type="similarity">
    <text evidence="1">Belongs to the PPC synthetase family.</text>
</comment>
<dbReference type="PANTHER" id="PTHR12290">
    <property type="entry name" value="CORNICHON-RELATED"/>
    <property type="match status" value="1"/>
</dbReference>
<keyword evidence="4" id="KW-1185">Reference proteome</keyword>
<reference evidence="3 4" key="1">
    <citation type="submission" date="2024-08" db="EMBL/GenBank/DDBJ databases">
        <authorList>
            <person name="Cucini C."/>
            <person name="Frati F."/>
        </authorList>
    </citation>
    <scope>NUCLEOTIDE SEQUENCE [LARGE SCALE GENOMIC DNA]</scope>
</reference>
<feature type="domain" description="DNA/pantothenate metabolism flavoprotein C-terminal" evidence="2">
    <location>
        <begin position="186"/>
        <end position="298"/>
    </location>
</feature>
<dbReference type="InterPro" id="IPR035929">
    <property type="entry name" value="CoaB-like_sf"/>
</dbReference>
<evidence type="ECO:0000313" key="4">
    <source>
        <dbReference type="Proteomes" id="UP001642540"/>
    </source>
</evidence>
<dbReference type="Gene3D" id="3.40.50.10300">
    <property type="entry name" value="CoaB-like"/>
    <property type="match status" value="1"/>
</dbReference>
<proteinExistence type="inferred from homology"/>
<evidence type="ECO:0000256" key="1">
    <source>
        <dbReference type="ARBA" id="ARBA00005703"/>
    </source>
</evidence>
<gene>
    <name evidence="3" type="ORF">ODALV1_LOCUS9474</name>
</gene>
<organism evidence="3 4">
    <name type="scientific">Orchesella dallaii</name>
    <dbReference type="NCBI Taxonomy" id="48710"/>
    <lineage>
        <taxon>Eukaryota</taxon>
        <taxon>Metazoa</taxon>
        <taxon>Ecdysozoa</taxon>
        <taxon>Arthropoda</taxon>
        <taxon>Hexapoda</taxon>
        <taxon>Collembola</taxon>
        <taxon>Entomobryomorpha</taxon>
        <taxon>Entomobryoidea</taxon>
        <taxon>Orchesellidae</taxon>
        <taxon>Orchesellinae</taxon>
        <taxon>Orchesella</taxon>
    </lineage>
</organism>
<evidence type="ECO:0000313" key="3">
    <source>
        <dbReference type="EMBL" id="CAL8096868.1"/>
    </source>
</evidence>
<accession>A0ABP1QBI0</accession>
<comment type="caution">
    <text evidence="3">The sequence shown here is derived from an EMBL/GenBank/DDBJ whole genome shotgun (WGS) entry which is preliminary data.</text>
</comment>
<evidence type="ECO:0000259" key="2">
    <source>
        <dbReference type="Pfam" id="PF04127"/>
    </source>
</evidence>
<dbReference type="Pfam" id="PF04127">
    <property type="entry name" value="DFP"/>
    <property type="match status" value="1"/>
</dbReference>
<sequence>MSDLAKEMSVVNAGSSVSVENMAHWNDFYNEVPAPLNYAEVISGVRKFIQDAKQECARVAVVTSGGTMVPLEQLTVRFVDNFSSGTRGAASTEYFLDEGYKVVFLNRQKSIQPYARHIPSVLDVLELDRETNVKVKSCHASKIQSVLESYEKYKSSCFAITYESLGDYLWLLKGISTELNSIGASGMLYLAAAVSDFYIPKNDMPEHKIQSDRRPEITFSLVPKMLRPLVKEWAPEAYIISFKLETDPNILLQKAEKALKLYQHNMVIANMLTTRKKTVTAVERTGEVVKIDNHDEDKEIESLIVNLVKEKHSKYIQELSAKSPFP</sequence>
<dbReference type="InterPro" id="IPR007085">
    <property type="entry name" value="DNA/pantothenate-metab_flavo_C"/>
</dbReference>
<dbReference type="Proteomes" id="UP001642540">
    <property type="component" value="Unassembled WGS sequence"/>
</dbReference>
<dbReference type="SUPFAM" id="SSF102645">
    <property type="entry name" value="CoaB-like"/>
    <property type="match status" value="1"/>
</dbReference>
<dbReference type="EMBL" id="CAXLJM020000028">
    <property type="protein sequence ID" value="CAL8096868.1"/>
    <property type="molecule type" value="Genomic_DNA"/>
</dbReference>
<protein>
    <recommendedName>
        <fullName evidence="2">DNA/pantothenate metabolism flavoprotein C-terminal domain-containing protein</fullName>
    </recommendedName>
</protein>
<name>A0ABP1QBI0_9HEXA</name>